<dbReference type="Gene3D" id="1.10.3630.10">
    <property type="entry name" value="yeast vps74-n-term truncation variant domain like"/>
    <property type="match status" value="1"/>
</dbReference>
<keyword evidence="3" id="KW-0446">Lipid-binding</keyword>
<dbReference type="GO" id="GO:0012505">
    <property type="term" value="C:endomembrane system"/>
    <property type="evidence" value="ECO:0007669"/>
    <property type="project" value="UniProtKB-ARBA"/>
</dbReference>
<keyword evidence="4" id="KW-0472">Membrane</keyword>
<evidence type="ECO:0000256" key="4">
    <source>
        <dbReference type="ARBA" id="ARBA00023136"/>
    </source>
</evidence>
<dbReference type="EMBL" id="JACHIU010000001">
    <property type="protein sequence ID" value="MBB6472867.1"/>
    <property type="molecule type" value="Genomic_DNA"/>
</dbReference>
<dbReference type="InterPro" id="IPR038261">
    <property type="entry name" value="GPP34-like_sf"/>
</dbReference>
<dbReference type="RefSeq" id="WP_184980250.1">
    <property type="nucleotide sequence ID" value="NZ_BAAALO010000001.1"/>
</dbReference>
<protein>
    <recommendedName>
        <fullName evidence="7">GPP34 family phosphoprotein</fullName>
    </recommendedName>
</protein>
<name>A0A7X0ICT5_9ACTN</name>
<dbReference type="AlphaFoldDB" id="A0A7X0ICT5"/>
<dbReference type="GO" id="GO:0070273">
    <property type="term" value="F:phosphatidylinositol-4-phosphate binding"/>
    <property type="evidence" value="ECO:0007669"/>
    <property type="project" value="InterPro"/>
</dbReference>
<evidence type="ECO:0000313" key="5">
    <source>
        <dbReference type="EMBL" id="MBB6472867.1"/>
    </source>
</evidence>
<reference evidence="5 6" key="1">
    <citation type="submission" date="2020-08" db="EMBL/GenBank/DDBJ databases">
        <title>Sequencing the genomes of 1000 actinobacteria strains.</title>
        <authorList>
            <person name="Klenk H.-P."/>
        </authorList>
    </citation>
    <scope>NUCLEOTIDE SEQUENCE [LARGE SCALE GENOMIC DNA]</scope>
    <source>
        <strain evidence="5 6">DSM 44936</strain>
    </source>
</reference>
<comment type="subcellular location">
    <subcellularLocation>
        <location evidence="1">Golgi apparatus membrane</location>
        <topology evidence="1">Peripheral membrane protein</topology>
        <orientation evidence="1">Cytoplasmic side</orientation>
    </subcellularLocation>
</comment>
<accession>A0A7X0ICT5</accession>
<sequence length="211" mass="23455">MDLPESLPERLYLLAYDIDKRRLTSRPRLGYLMRAAILAELLIQGHIADATGGPVAQTQAVPDPLLDEVLQQIAASRRRSWQHWVGKRNRQATGQVRDRLERGHWIRVERRRLLGIFPYSAVTVRDTRVVRHLRTIVASSVRGAAPVTRTDRRDAALVALAAMARLRAGLSRADWRAARTRVDTLGDTIAPIPRALRKAIQAAEAAASAAG</sequence>
<comment type="caution">
    <text evidence="5">The sequence shown here is derived from an EMBL/GenBank/DDBJ whole genome shotgun (WGS) entry which is preliminary data.</text>
</comment>
<dbReference type="Proteomes" id="UP000555564">
    <property type="component" value="Unassembled WGS sequence"/>
</dbReference>
<dbReference type="InterPro" id="IPR008628">
    <property type="entry name" value="GPP34-like"/>
</dbReference>
<keyword evidence="2" id="KW-0333">Golgi apparatus</keyword>
<keyword evidence="6" id="KW-1185">Reference proteome</keyword>
<evidence type="ECO:0000256" key="1">
    <source>
        <dbReference type="ARBA" id="ARBA00004255"/>
    </source>
</evidence>
<proteinExistence type="predicted"/>
<evidence type="ECO:0000256" key="2">
    <source>
        <dbReference type="ARBA" id="ARBA00023034"/>
    </source>
</evidence>
<evidence type="ECO:0008006" key="7">
    <source>
        <dbReference type="Google" id="ProtNLM"/>
    </source>
</evidence>
<dbReference type="Pfam" id="PF05719">
    <property type="entry name" value="GPP34"/>
    <property type="match status" value="1"/>
</dbReference>
<gene>
    <name evidence="5" type="ORF">BJ992_002298</name>
</gene>
<evidence type="ECO:0000313" key="6">
    <source>
        <dbReference type="Proteomes" id="UP000555564"/>
    </source>
</evidence>
<evidence type="ECO:0000256" key="3">
    <source>
        <dbReference type="ARBA" id="ARBA00023121"/>
    </source>
</evidence>
<organism evidence="5 6">
    <name type="scientific">Sphaerisporangium rubeum</name>
    <dbReference type="NCBI Taxonomy" id="321317"/>
    <lineage>
        <taxon>Bacteria</taxon>
        <taxon>Bacillati</taxon>
        <taxon>Actinomycetota</taxon>
        <taxon>Actinomycetes</taxon>
        <taxon>Streptosporangiales</taxon>
        <taxon>Streptosporangiaceae</taxon>
        <taxon>Sphaerisporangium</taxon>
    </lineage>
</organism>
<dbReference type="GO" id="GO:0005737">
    <property type="term" value="C:cytoplasm"/>
    <property type="evidence" value="ECO:0007669"/>
    <property type="project" value="UniProtKB-ARBA"/>
</dbReference>